<dbReference type="GO" id="GO:0005524">
    <property type="term" value="F:ATP binding"/>
    <property type="evidence" value="ECO:0007669"/>
    <property type="project" value="UniProtKB-KW"/>
</dbReference>
<dbReference type="GO" id="GO:0000049">
    <property type="term" value="F:tRNA binding"/>
    <property type="evidence" value="ECO:0007669"/>
    <property type="project" value="InterPro"/>
</dbReference>
<dbReference type="SUPFAM" id="SSF48163">
    <property type="entry name" value="An anticodon-binding domain of class I aminoacyl-tRNA synthetases"/>
    <property type="match status" value="1"/>
</dbReference>
<dbReference type="InterPro" id="IPR020058">
    <property type="entry name" value="Glu/Gln-tRNA-synth_Ib_cat-dom"/>
</dbReference>
<evidence type="ECO:0000256" key="10">
    <source>
        <dbReference type="ARBA" id="ARBA00072917"/>
    </source>
</evidence>
<evidence type="ECO:0000256" key="1">
    <source>
        <dbReference type="ARBA" id="ARBA00004173"/>
    </source>
</evidence>
<dbReference type="Gene3D" id="1.10.10.350">
    <property type="match status" value="1"/>
</dbReference>
<dbReference type="EC" id="6.1.1.17" evidence="3"/>
<reference evidence="13 14" key="1">
    <citation type="submission" date="2014-04" db="EMBL/GenBank/DDBJ databases">
        <authorList>
            <consortium name="DOE Joint Genome Institute"/>
            <person name="Kuo A."/>
            <person name="Martino E."/>
            <person name="Perotto S."/>
            <person name="Kohler A."/>
            <person name="Nagy L.G."/>
            <person name="Floudas D."/>
            <person name="Copeland A."/>
            <person name="Barry K.W."/>
            <person name="Cichocki N."/>
            <person name="Veneault-Fourrey C."/>
            <person name="LaButti K."/>
            <person name="Lindquist E.A."/>
            <person name="Lipzen A."/>
            <person name="Lundell T."/>
            <person name="Morin E."/>
            <person name="Murat C."/>
            <person name="Sun H."/>
            <person name="Tunlid A."/>
            <person name="Henrissat B."/>
            <person name="Grigoriev I.V."/>
            <person name="Hibbett D.S."/>
            <person name="Martin F."/>
            <person name="Nordberg H.P."/>
            <person name="Cantor M.N."/>
            <person name="Hua S.X."/>
        </authorList>
    </citation>
    <scope>NUCLEOTIDE SEQUENCE [LARGE SCALE GENOMIC DNA]</scope>
    <source>
        <strain evidence="13 14">Zn</strain>
    </source>
</reference>
<dbReference type="FunFam" id="3.40.50.620:FF:000045">
    <property type="entry name" value="Glutamate--tRNA ligase, mitochondrial"/>
    <property type="match status" value="1"/>
</dbReference>
<evidence type="ECO:0000256" key="11">
    <source>
        <dbReference type="RuleBase" id="RU363037"/>
    </source>
</evidence>
<evidence type="ECO:0000256" key="6">
    <source>
        <dbReference type="ARBA" id="ARBA00022840"/>
    </source>
</evidence>
<dbReference type="AlphaFoldDB" id="A0A0C3D186"/>
<dbReference type="Gene3D" id="3.40.50.620">
    <property type="entry name" value="HUPs"/>
    <property type="match status" value="1"/>
</dbReference>
<dbReference type="InterPro" id="IPR004527">
    <property type="entry name" value="Glu-tRNA-ligase_bac/mito"/>
</dbReference>
<dbReference type="CDD" id="cd00808">
    <property type="entry name" value="GluRS_core"/>
    <property type="match status" value="1"/>
</dbReference>
<dbReference type="GO" id="GO:0008270">
    <property type="term" value="F:zinc ion binding"/>
    <property type="evidence" value="ECO:0007669"/>
    <property type="project" value="InterPro"/>
</dbReference>
<dbReference type="Proteomes" id="UP000054321">
    <property type="component" value="Unassembled WGS sequence"/>
</dbReference>
<dbReference type="STRING" id="913774.A0A0C3D186"/>
<dbReference type="PRINTS" id="PR00987">
    <property type="entry name" value="TRNASYNTHGLU"/>
</dbReference>
<dbReference type="InterPro" id="IPR033910">
    <property type="entry name" value="GluRS_core"/>
</dbReference>
<keyword evidence="14" id="KW-1185">Reference proteome</keyword>
<organism evidence="13 14">
    <name type="scientific">Oidiodendron maius (strain Zn)</name>
    <dbReference type="NCBI Taxonomy" id="913774"/>
    <lineage>
        <taxon>Eukaryota</taxon>
        <taxon>Fungi</taxon>
        <taxon>Dikarya</taxon>
        <taxon>Ascomycota</taxon>
        <taxon>Pezizomycotina</taxon>
        <taxon>Leotiomycetes</taxon>
        <taxon>Leotiomycetes incertae sedis</taxon>
        <taxon>Myxotrichaceae</taxon>
        <taxon>Oidiodendron</taxon>
    </lineage>
</organism>
<dbReference type="GO" id="GO:0004818">
    <property type="term" value="F:glutamate-tRNA ligase activity"/>
    <property type="evidence" value="ECO:0007669"/>
    <property type="project" value="UniProtKB-EC"/>
</dbReference>
<keyword evidence="8 11" id="KW-0030">Aminoacyl-tRNA synthetase</keyword>
<evidence type="ECO:0000256" key="5">
    <source>
        <dbReference type="ARBA" id="ARBA00022741"/>
    </source>
</evidence>
<comment type="similarity">
    <text evidence="2">Belongs to the class-I aminoacyl-tRNA synthetase family. Glutamate--tRNA ligase type 1 subfamily.</text>
</comment>
<evidence type="ECO:0000256" key="3">
    <source>
        <dbReference type="ARBA" id="ARBA00012835"/>
    </source>
</evidence>
<dbReference type="FunCoup" id="A0A0C3D186">
    <property type="interactions" value="751"/>
</dbReference>
<evidence type="ECO:0000256" key="7">
    <source>
        <dbReference type="ARBA" id="ARBA00022917"/>
    </source>
</evidence>
<dbReference type="GO" id="GO:0032543">
    <property type="term" value="P:mitochondrial translation"/>
    <property type="evidence" value="ECO:0007669"/>
    <property type="project" value="EnsemblFungi"/>
</dbReference>
<dbReference type="NCBIfam" id="TIGR00464">
    <property type="entry name" value="gltX_bact"/>
    <property type="match status" value="1"/>
</dbReference>
<evidence type="ECO:0000313" key="13">
    <source>
        <dbReference type="EMBL" id="KIN05014.1"/>
    </source>
</evidence>
<dbReference type="GO" id="GO:0005739">
    <property type="term" value="C:mitochondrion"/>
    <property type="evidence" value="ECO:0007669"/>
    <property type="project" value="UniProtKB-SubCell"/>
</dbReference>
<dbReference type="EMBL" id="KN832872">
    <property type="protein sequence ID" value="KIN05014.1"/>
    <property type="molecule type" value="Genomic_DNA"/>
</dbReference>
<keyword evidence="5 11" id="KW-0547">Nucleotide-binding</keyword>
<dbReference type="InterPro" id="IPR020751">
    <property type="entry name" value="aa-tRNA-synth_I_codon-bd_sub2"/>
</dbReference>
<dbReference type="Pfam" id="PF00749">
    <property type="entry name" value="tRNA-synt_1c"/>
    <property type="match status" value="1"/>
</dbReference>
<dbReference type="OrthoDB" id="428822at2759"/>
<protein>
    <recommendedName>
        <fullName evidence="10">Glutamate--tRNA ligase, mitochondrial</fullName>
        <ecNumber evidence="3">6.1.1.17</ecNumber>
    </recommendedName>
    <alternativeName>
        <fullName evidence="9">Glutamyl-tRNA synthetase</fullName>
    </alternativeName>
</protein>
<dbReference type="InterPro" id="IPR000924">
    <property type="entry name" value="Glu/Gln-tRNA-synth"/>
</dbReference>
<evidence type="ECO:0000256" key="4">
    <source>
        <dbReference type="ARBA" id="ARBA00022598"/>
    </source>
</evidence>
<accession>A0A0C3D186</accession>
<evidence type="ECO:0000259" key="12">
    <source>
        <dbReference type="Pfam" id="PF00749"/>
    </source>
</evidence>
<dbReference type="PANTHER" id="PTHR43311:SF2">
    <property type="entry name" value="GLUTAMATE--TRNA LIGASE, MITOCHONDRIAL-RELATED"/>
    <property type="match status" value="1"/>
</dbReference>
<keyword evidence="6 11" id="KW-0067">ATP-binding</keyword>
<dbReference type="HOGENOM" id="CLU_015768_6_3_1"/>
<comment type="subcellular location">
    <subcellularLocation>
        <location evidence="1">Mitochondrion</location>
    </subcellularLocation>
</comment>
<feature type="domain" description="Glutamyl/glutaminyl-tRNA synthetase class Ib catalytic" evidence="12">
    <location>
        <begin position="52"/>
        <end position="371"/>
    </location>
</feature>
<evidence type="ECO:0000313" key="14">
    <source>
        <dbReference type="Proteomes" id="UP000054321"/>
    </source>
</evidence>
<gene>
    <name evidence="13" type="ORF">OIDMADRAFT_192642</name>
</gene>
<evidence type="ECO:0000256" key="8">
    <source>
        <dbReference type="ARBA" id="ARBA00023146"/>
    </source>
</evidence>
<keyword evidence="7 11" id="KW-0648">Protein biosynthesis</keyword>
<dbReference type="InterPro" id="IPR049940">
    <property type="entry name" value="GluQ/Sye"/>
</dbReference>
<evidence type="ECO:0000256" key="9">
    <source>
        <dbReference type="ARBA" id="ARBA00030865"/>
    </source>
</evidence>
<proteinExistence type="inferred from homology"/>
<dbReference type="HAMAP" id="MF_00022">
    <property type="entry name" value="Glu_tRNA_synth_type1"/>
    <property type="match status" value="1"/>
</dbReference>
<dbReference type="GO" id="GO:0006424">
    <property type="term" value="P:glutamyl-tRNA aminoacylation"/>
    <property type="evidence" value="ECO:0007669"/>
    <property type="project" value="InterPro"/>
</dbReference>
<sequence length="603" mass="68503">MKSILHAARRTPVPQWTCNACRGIGDATTTFRPKNAARLTTAEQLRQAGPARTRFAPSPTGYLHLGSLRTALFNFMIAKATGGQFLLRIEDTDQKRTVKDAEERLYKDLEWAGIEWDEGPNIGGPYGPYKQSQRTTLYKEHADHLLETGNAYRCFCSARELDTRARYRAGLGLPPDYDRKCAHIPKEESDDRAAKGDAHVIRLFVRDRYPAFDDIVYGTVRPRTMIKSKAYEGSFDDPILLKSDGFPTYHLANVVDDHLMNITHVIRGAEWMSSTPKHVALYQAFGWSPPRFAHVGLLVDKDRQKLSKRLESMSMKELRDANGVFPETLTNFVALLGWSHNIRSDVLSMQDLIENASMKFTKGDTVVSLEKLWFLQKRHAARYASLQPPKPINPSHDLEELAVKPIMRSLDRQFLRAPHRFSFYRTLPEGSARLDFVRLLLWADALNYTSPDDFILRHVYFFAQPTSVALLSNSYRLVLYQLPPEANNTLPTSKFLPMFQTIYDLSEQDWSKPELKARIANIVDNGIAETLEELKKTNKDLYGSKIDSTVHKSWGNLVHGYIRWATMVGKPGPGGADTMAILGRTESLRRLKVAEDILQRSSD</sequence>
<evidence type="ECO:0000256" key="2">
    <source>
        <dbReference type="ARBA" id="ARBA00007894"/>
    </source>
</evidence>
<dbReference type="InterPro" id="IPR008925">
    <property type="entry name" value="aa_tRNA-synth_I_cd-bd_sf"/>
</dbReference>
<dbReference type="InParanoid" id="A0A0C3D186"/>
<dbReference type="SUPFAM" id="SSF52374">
    <property type="entry name" value="Nucleotidylyl transferase"/>
    <property type="match status" value="1"/>
</dbReference>
<reference evidence="14" key="2">
    <citation type="submission" date="2015-01" db="EMBL/GenBank/DDBJ databases">
        <title>Evolutionary Origins and Diversification of the Mycorrhizal Mutualists.</title>
        <authorList>
            <consortium name="DOE Joint Genome Institute"/>
            <consortium name="Mycorrhizal Genomics Consortium"/>
            <person name="Kohler A."/>
            <person name="Kuo A."/>
            <person name="Nagy L.G."/>
            <person name="Floudas D."/>
            <person name="Copeland A."/>
            <person name="Barry K.W."/>
            <person name="Cichocki N."/>
            <person name="Veneault-Fourrey C."/>
            <person name="LaButti K."/>
            <person name="Lindquist E.A."/>
            <person name="Lipzen A."/>
            <person name="Lundell T."/>
            <person name="Morin E."/>
            <person name="Murat C."/>
            <person name="Riley R."/>
            <person name="Ohm R."/>
            <person name="Sun H."/>
            <person name="Tunlid A."/>
            <person name="Henrissat B."/>
            <person name="Grigoriev I.V."/>
            <person name="Hibbett D.S."/>
            <person name="Martin F."/>
        </authorList>
    </citation>
    <scope>NUCLEOTIDE SEQUENCE [LARGE SCALE GENOMIC DNA]</scope>
    <source>
        <strain evidence="14">Zn</strain>
    </source>
</reference>
<name>A0A0C3D186_OIDMZ</name>
<dbReference type="PANTHER" id="PTHR43311">
    <property type="entry name" value="GLUTAMATE--TRNA LIGASE"/>
    <property type="match status" value="1"/>
</dbReference>
<keyword evidence="4 11" id="KW-0436">Ligase</keyword>
<dbReference type="InterPro" id="IPR014729">
    <property type="entry name" value="Rossmann-like_a/b/a_fold"/>
</dbReference>